<reference evidence="20" key="1">
    <citation type="submission" date="2017-02" db="UniProtKB">
        <authorList>
            <consortium name="WormBaseParasite"/>
        </authorList>
    </citation>
    <scope>IDENTIFICATION</scope>
</reference>
<evidence type="ECO:0000256" key="10">
    <source>
        <dbReference type="ARBA" id="ARBA00023163"/>
    </source>
</evidence>
<dbReference type="PRINTS" id="PR00503">
    <property type="entry name" value="BROMODOMAIN"/>
</dbReference>
<keyword evidence="13" id="KW-0012">Acyltransferase</keyword>
<evidence type="ECO:0000256" key="8">
    <source>
        <dbReference type="ARBA" id="ARBA00023117"/>
    </source>
</evidence>
<dbReference type="PANTHER" id="PTHR45750">
    <property type="entry name" value="GH11602P"/>
    <property type="match status" value="1"/>
</dbReference>
<comment type="subcellular location">
    <subcellularLocation>
        <location evidence="2">Cytoplasm</location>
        <location evidence="2">Cytoskeleton</location>
        <location evidence="2">Microtubule organizing center</location>
        <location evidence="2">Centrosome</location>
    </subcellularLocation>
    <subcellularLocation>
        <location evidence="1">Nucleus</location>
    </subcellularLocation>
</comment>
<keyword evidence="5" id="KW-0808">Transferase</keyword>
<dbReference type="PANTHER" id="PTHR45750:SF3">
    <property type="entry name" value="HISTONE ACETYLTRANSFERASE"/>
    <property type="match status" value="1"/>
</dbReference>
<keyword evidence="7" id="KW-0805">Transcription regulation</keyword>
<dbReference type="InterPro" id="IPR016181">
    <property type="entry name" value="Acyl_CoA_acyltransferase"/>
</dbReference>
<evidence type="ECO:0000256" key="5">
    <source>
        <dbReference type="ARBA" id="ARBA00022679"/>
    </source>
</evidence>
<dbReference type="AlphaFoldDB" id="A0A0M3JR80"/>
<dbReference type="InterPro" id="IPR000182">
    <property type="entry name" value="GNAT_dom"/>
</dbReference>
<organism evidence="20">
    <name type="scientific">Anisakis simplex</name>
    <name type="common">Herring worm</name>
    <dbReference type="NCBI Taxonomy" id="6269"/>
    <lineage>
        <taxon>Eukaryota</taxon>
        <taxon>Metazoa</taxon>
        <taxon>Ecdysozoa</taxon>
        <taxon>Nematoda</taxon>
        <taxon>Chromadorea</taxon>
        <taxon>Rhabditida</taxon>
        <taxon>Spirurina</taxon>
        <taxon>Ascaridomorpha</taxon>
        <taxon>Ascaridoidea</taxon>
        <taxon>Anisakidae</taxon>
        <taxon>Anisakis</taxon>
        <taxon>Anisakis simplex complex</taxon>
    </lineage>
</organism>
<dbReference type="SMART" id="SM00297">
    <property type="entry name" value="BROMO"/>
    <property type="match status" value="1"/>
</dbReference>
<feature type="domain" description="Bromo" evidence="16">
    <location>
        <begin position="627"/>
        <end position="697"/>
    </location>
</feature>
<protein>
    <recommendedName>
        <fullName evidence="4">histone acetyltransferase</fullName>
        <ecNumber evidence="4">2.3.1.48</ecNumber>
    </recommendedName>
</protein>
<keyword evidence="8 15" id="KW-0103">Bromodomain</keyword>
<evidence type="ECO:0000313" key="20">
    <source>
        <dbReference type="WBParaSite" id="ASIM_0001021801-mRNA-1"/>
    </source>
</evidence>
<dbReference type="GO" id="GO:0140672">
    <property type="term" value="C:ATAC complex"/>
    <property type="evidence" value="ECO:0007669"/>
    <property type="project" value="TreeGrafter"/>
</dbReference>
<gene>
    <name evidence="18" type="ORF">ASIM_LOCUS9949</name>
</gene>
<evidence type="ECO:0000256" key="12">
    <source>
        <dbReference type="ARBA" id="ARBA00023242"/>
    </source>
</evidence>
<dbReference type="PROSITE" id="PS51186">
    <property type="entry name" value="GNAT"/>
    <property type="match status" value="1"/>
</dbReference>
<comment type="catalytic activity">
    <reaction evidence="14">
        <text>L-lysyl-[histone] + acetyl-CoA = N(6)-acetyl-L-lysyl-[histone] + CoA + H(+)</text>
        <dbReference type="Rhea" id="RHEA:21992"/>
        <dbReference type="Rhea" id="RHEA-COMP:9845"/>
        <dbReference type="Rhea" id="RHEA-COMP:11338"/>
        <dbReference type="ChEBI" id="CHEBI:15378"/>
        <dbReference type="ChEBI" id="CHEBI:29969"/>
        <dbReference type="ChEBI" id="CHEBI:57287"/>
        <dbReference type="ChEBI" id="CHEBI:57288"/>
        <dbReference type="ChEBI" id="CHEBI:61930"/>
        <dbReference type="EC" id="2.3.1.48"/>
    </reaction>
    <physiologicalReaction direction="left-to-right" evidence="14">
        <dbReference type="Rhea" id="RHEA:21993"/>
    </physiologicalReaction>
</comment>
<dbReference type="InterPro" id="IPR001487">
    <property type="entry name" value="Bromodomain"/>
</dbReference>
<dbReference type="WBParaSite" id="ASIM_0001021801-mRNA-1">
    <property type="protein sequence ID" value="ASIM_0001021801-mRNA-1"/>
    <property type="gene ID" value="ASIM_0001021801"/>
</dbReference>
<keyword evidence="11" id="KW-0963">Cytoplasm</keyword>
<evidence type="ECO:0000256" key="2">
    <source>
        <dbReference type="ARBA" id="ARBA00004300"/>
    </source>
</evidence>
<evidence type="ECO:0000256" key="6">
    <source>
        <dbReference type="ARBA" id="ARBA00022853"/>
    </source>
</evidence>
<evidence type="ECO:0000259" key="16">
    <source>
        <dbReference type="PROSITE" id="PS50014"/>
    </source>
</evidence>
<feature type="domain" description="N-acetyltransferase" evidence="17">
    <location>
        <begin position="392"/>
        <end position="544"/>
    </location>
</feature>
<dbReference type="InterPro" id="IPR009464">
    <property type="entry name" value="PCAF_N"/>
</dbReference>
<evidence type="ECO:0000256" key="9">
    <source>
        <dbReference type="ARBA" id="ARBA00023159"/>
    </source>
</evidence>
<dbReference type="Gene3D" id="3.40.630.30">
    <property type="match status" value="1"/>
</dbReference>
<evidence type="ECO:0000313" key="19">
    <source>
        <dbReference type="Proteomes" id="UP000267096"/>
    </source>
</evidence>
<dbReference type="Pfam" id="PF00583">
    <property type="entry name" value="Acetyltransf_1"/>
    <property type="match status" value="1"/>
</dbReference>
<evidence type="ECO:0000259" key="17">
    <source>
        <dbReference type="PROSITE" id="PS51186"/>
    </source>
</evidence>
<dbReference type="Pfam" id="PF06466">
    <property type="entry name" value="PCAF_N"/>
    <property type="match status" value="1"/>
</dbReference>
<dbReference type="GO" id="GO:0043992">
    <property type="term" value="F:histone H3K9 acetyltransferase activity"/>
    <property type="evidence" value="ECO:0007669"/>
    <property type="project" value="UniProtKB-ARBA"/>
</dbReference>
<dbReference type="PROSITE" id="PS00633">
    <property type="entry name" value="BROMODOMAIN_1"/>
    <property type="match status" value="1"/>
</dbReference>
<evidence type="ECO:0000256" key="1">
    <source>
        <dbReference type="ARBA" id="ARBA00004123"/>
    </source>
</evidence>
<name>A0A0M3JR80_ANISI</name>
<dbReference type="EC" id="2.3.1.48" evidence="4"/>
<keyword evidence="19" id="KW-1185">Reference proteome</keyword>
<dbReference type="OrthoDB" id="1937912at2759"/>
<comment type="similarity">
    <text evidence="3">Belongs to the acetyltransferase family. GCN5 subfamily.</text>
</comment>
<proteinExistence type="inferred from homology"/>
<dbReference type="Proteomes" id="UP000267096">
    <property type="component" value="Unassembled WGS sequence"/>
</dbReference>
<dbReference type="SUPFAM" id="SSF47370">
    <property type="entry name" value="Bromodomain"/>
    <property type="match status" value="1"/>
</dbReference>
<accession>A0A0M3JR80</accession>
<keyword evidence="11" id="KW-0206">Cytoskeleton</keyword>
<dbReference type="Pfam" id="PF00439">
    <property type="entry name" value="Bromodomain"/>
    <property type="match status" value="1"/>
</dbReference>
<dbReference type="SUPFAM" id="SSF55729">
    <property type="entry name" value="Acyl-CoA N-acyltransferases (Nat)"/>
    <property type="match status" value="1"/>
</dbReference>
<dbReference type="Gene3D" id="1.20.920.10">
    <property type="entry name" value="Bromodomain-like"/>
    <property type="match status" value="1"/>
</dbReference>
<dbReference type="InterPro" id="IPR018359">
    <property type="entry name" value="Bromodomain_CS"/>
</dbReference>
<dbReference type="PROSITE" id="PS50014">
    <property type="entry name" value="BROMODOMAIN_2"/>
    <property type="match status" value="1"/>
</dbReference>
<dbReference type="GO" id="GO:0005634">
    <property type="term" value="C:nucleus"/>
    <property type="evidence" value="ECO:0007669"/>
    <property type="project" value="UniProtKB-SubCell"/>
</dbReference>
<keyword evidence="12" id="KW-0539">Nucleus</keyword>
<keyword evidence="9" id="KW-0010">Activator</keyword>
<dbReference type="InterPro" id="IPR036427">
    <property type="entry name" value="Bromodomain-like_sf"/>
</dbReference>
<dbReference type="GO" id="GO:0005813">
    <property type="term" value="C:centrosome"/>
    <property type="evidence" value="ECO:0007669"/>
    <property type="project" value="UniProtKB-SubCell"/>
</dbReference>
<sequence>MKVTTKDDDSMDDRQWKKLALYSRCASCNCDGWRHSVNLNTDAAYEGDESWMRNTPFNAKCRRCTHSLGKHVENVQKKKERDICALLSLISDAENMHRRLKGDDSPEVLQVVLMLLNMYKKAISAGRCKKFFESPFGSPPFEPLSIVKIVCNFIVVKHEGKRREIETEIETASTFLRALNEWSLPIPNTTECVEREDSLEYRIVFARWLLFCSLPHEYKSLQRFQLVSTFGRKLLLLYLPKFISELERCRGTVEDGLLNNVIEFASTLLTALIQNDSISYPRTNYALPEGVRSPSVKSGLPIWSISNGHLSETTSECSEESGRDKSDHLTIYDDIDDETMERIILRTEIAAQQSPSQPSGDDLFEIDVARTEASRREEVMGITSFHIISNRMELDPCQSQIKLSWLLQLQRLFSAQLPCMPKEYITRMVFDYRHKNLVIVKNHRIVIGGICFRQFPTQGFSEIVFCAVMANEQVKGYGTHMMNRLKDYHVGTCQIYHFLTYADEFAIGYFKKQGFSENITISREKYHGFIKDYESATLMGCELHPKIVYTDFSVQCKMLRNLFKSAMKERQIHDTNRKYGGIEHIFQQHRGVELSPCDVPGFEHIPGGPPPSEDFEVKIKSILNKLKSDKSAWPFLKPVDAAEVKEYYDYIPYPIDFKTITERFKHKYYVHERLFIADIRRMFSNCFKFNAVDTLYYKAGYDLCVLADSVIRSTFPNSDIFPEIPTAKPEC</sequence>
<dbReference type="GO" id="GO:0045944">
    <property type="term" value="P:positive regulation of transcription by RNA polymerase II"/>
    <property type="evidence" value="ECO:0007669"/>
    <property type="project" value="TreeGrafter"/>
</dbReference>
<evidence type="ECO:0000256" key="15">
    <source>
        <dbReference type="PROSITE-ProRule" id="PRU00035"/>
    </source>
</evidence>
<keyword evidence="10" id="KW-0804">Transcription</keyword>
<reference evidence="18 19" key="2">
    <citation type="submission" date="2018-11" db="EMBL/GenBank/DDBJ databases">
        <authorList>
            <consortium name="Pathogen Informatics"/>
        </authorList>
    </citation>
    <scope>NUCLEOTIDE SEQUENCE [LARGE SCALE GENOMIC DNA]</scope>
</reference>
<dbReference type="EMBL" id="UYRR01030978">
    <property type="protein sequence ID" value="VDK42092.1"/>
    <property type="molecule type" value="Genomic_DNA"/>
</dbReference>
<evidence type="ECO:0000256" key="13">
    <source>
        <dbReference type="ARBA" id="ARBA00023315"/>
    </source>
</evidence>
<evidence type="ECO:0000256" key="11">
    <source>
        <dbReference type="ARBA" id="ARBA00023212"/>
    </source>
</evidence>
<keyword evidence="6" id="KW-0156">Chromatin regulator</keyword>
<evidence type="ECO:0000256" key="7">
    <source>
        <dbReference type="ARBA" id="ARBA00023015"/>
    </source>
</evidence>
<evidence type="ECO:0000256" key="3">
    <source>
        <dbReference type="ARBA" id="ARBA00008607"/>
    </source>
</evidence>
<dbReference type="InterPro" id="IPR037800">
    <property type="entry name" value="GCN5"/>
</dbReference>
<evidence type="ECO:0000256" key="14">
    <source>
        <dbReference type="ARBA" id="ARBA00048940"/>
    </source>
</evidence>
<evidence type="ECO:0000313" key="18">
    <source>
        <dbReference type="EMBL" id="VDK42092.1"/>
    </source>
</evidence>
<evidence type="ECO:0000256" key="4">
    <source>
        <dbReference type="ARBA" id="ARBA00013184"/>
    </source>
</evidence>